<dbReference type="NCBIfam" id="TIGR00877">
    <property type="entry name" value="purD"/>
    <property type="match status" value="1"/>
</dbReference>
<comment type="catalytic activity">
    <reaction evidence="12">
        <text>5-phospho-beta-D-ribosylamine + glycine + ATP = N(1)-(5-phospho-beta-D-ribosyl)glycinamide + ADP + phosphate + H(+)</text>
        <dbReference type="Rhea" id="RHEA:17453"/>
        <dbReference type="ChEBI" id="CHEBI:15378"/>
        <dbReference type="ChEBI" id="CHEBI:30616"/>
        <dbReference type="ChEBI" id="CHEBI:43474"/>
        <dbReference type="ChEBI" id="CHEBI:57305"/>
        <dbReference type="ChEBI" id="CHEBI:58681"/>
        <dbReference type="ChEBI" id="CHEBI:143788"/>
        <dbReference type="ChEBI" id="CHEBI:456216"/>
        <dbReference type="EC" id="6.3.4.13"/>
    </reaction>
</comment>
<evidence type="ECO:0000313" key="16">
    <source>
        <dbReference type="Proteomes" id="UP000502298"/>
    </source>
</evidence>
<name>A0A6H2ELB5_9ACTO</name>
<keyword evidence="7 12" id="KW-0658">Purine biosynthesis</keyword>
<dbReference type="HAMAP" id="MF_00138">
    <property type="entry name" value="GARS"/>
    <property type="match status" value="1"/>
</dbReference>
<evidence type="ECO:0000256" key="2">
    <source>
        <dbReference type="ARBA" id="ARBA00001946"/>
    </source>
</evidence>
<dbReference type="KEGG" id="arca:HC352_03755"/>
<sequence>MKVCLIGSGGREYAIATRLITDNPDISLDVIPGNDAMTFATTHPEIAATDINSIVEFCTSQGIDFCIVAPDDPLVLGLVDALEDAGIACFGPRKSGAKLEGSKRFAKDFMLRHGIPTARYAKFTDIEQARRYIRTATYPVVIKADGLARGKGVVIAHERITTEKVLEDFMVNLTFGASSAAVIIEEYLTGPEISVLAFCDGRTIKPMISSMDHKNIFDGDRGPNTGGMGCIAPNPVFTPEVASEFDQNILQPTLAGLKTDKLDFRGCLYFGLMLTSEGLKVIEYNARFGDPETQVVVPLLRGNLLDIFLATSHGRLADVDVDFSDKHSACVVMACEGYPNKPHTGDIISIEPNVEPYLVFAGVKQNNDGQLETAGGRVLNVLGFGDSLNHAVKAAYDNVEKVSFTHCHYRTDIGQTAQRIEAYHDL</sequence>
<evidence type="ECO:0000256" key="4">
    <source>
        <dbReference type="ARBA" id="ARBA00013255"/>
    </source>
</evidence>
<dbReference type="Pfam" id="PF02843">
    <property type="entry name" value="GARS_C"/>
    <property type="match status" value="1"/>
</dbReference>
<dbReference type="Proteomes" id="UP000502298">
    <property type="component" value="Chromosome"/>
</dbReference>
<evidence type="ECO:0000313" key="15">
    <source>
        <dbReference type="EMBL" id="QJC21707.1"/>
    </source>
</evidence>
<dbReference type="SMART" id="SM01209">
    <property type="entry name" value="GARS_A"/>
    <property type="match status" value="1"/>
</dbReference>
<dbReference type="GO" id="GO:0005524">
    <property type="term" value="F:ATP binding"/>
    <property type="evidence" value="ECO:0007669"/>
    <property type="project" value="UniProtKB-UniRule"/>
</dbReference>
<dbReference type="Pfam" id="PF02844">
    <property type="entry name" value="GARS_N"/>
    <property type="match status" value="1"/>
</dbReference>
<dbReference type="InterPro" id="IPR020560">
    <property type="entry name" value="PRibGlycinamide_synth_C-dom"/>
</dbReference>
<evidence type="ECO:0000256" key="6">
    <source>
        <dbReference type="ARBA" id="ARBA00022741"/>
    </source>
</evidence>
<comment type="cofactor">
    <cofactor evidence="2">
        <name>Mg(2+)</name>
        <dbReference type="ChEBI" id="CHEBI:18420"/>
    </cofactor>
</comment>
<keyword evidence="16" id="KW-1185">Reference proteome</keyword>
<comment type="pathway">
    <text evidence="3 12">Purine metabolism; IMP biosynthesis via de novo pathway; N(1)-(5-phospho-D-ribosyl)glycinamide from 5-phospho-alpha-D-ribose 1-diphosphate: step 2/2.</text>
</comment>
<feature type="domain" description="ATP-grasp" evidence="14">
    <location>
        <begin position="107"/>
        <end position="313"/>
    </location>
</feature>
<comment type="cofactor">
    <cofactor evidence="1">
        <name>Mn(2+)</name>
        <dbReference type="ChEBI" id="CHEBI:29035"/>
    </cofactor>
</comment>
<dbReference type="GO" id="GO:0004637">
    <property type="term" value="F:phosphoribosylamine-glycine ligase activity"/>
    <property type="evidence" value="ECO:0007669"/>
    <property type="project" value="UniProtKB-UniRule"/>
</dbReference>
<evidence type="ECO:0000256" key="12">
    <source>
        <dbReference type="HAMAP-Rule" id="MF_00138"/>
    </source>
</evidence>
<dbReference type="Gene3D" id="3.30.470.20">
    <property type="entry name" value="ATP-grasp fold, B domain"/>
    <property type="match status" value="1"/>
</dbReference>
<evidence type="ECO:0000256" key="7">
    <source>
        <dbReference type="ARBA" id="ARBA00022755"/>
    </source>
</evidence>
<dbReference type="InterPro" id="IPR037123">
    <property type="entry name" value="PRibGlycinamide_synth_C_sf"/>
</dbReference>
<dbReference type="UniPathway" id="UPA00074">
    <property type="reaction ID" value="UER00125"/>
</dbReference>
<dbReference type="GO" id="GO:0046872">
    <property type="term" value="F:metal ion binding"/>
    <property type="evidence" value="ECO:0007669"/>
    <property type="project" value="InterPro"/>
</dbReference>
<reference evidence="15 16" key="1">
    <citation type="submission" date="2020-03" db="EMBL/GenBank/DDBJ databases">
        <title>Complete genome of Arcanobacterium buesumensis sp. nov. strain 2701.</title>
        <authorList>
            <person name="Borowiak M."/>
            <person name="Alssahen M."/>
            <person name="Laemmler C."/>
            <person name="Malorny B."/>
            <person name="Hassan A."/>
            <person name="Prenger-Berninghoff E."/>
            <person name="Ploetz M."/>
            <person name="Abdulmawjood A."/>
        </authorList>
    </citation>
    <scope>NUCLEOTIDE SEQUENCE [LARGE SCALE GENOMIC DNA]</scope>
    <source>
        <strain evidence="15 16">2701</strain>
    </source>
</reference>
<evidence type="ECO:0000256" key="8">
    <source>
        <dbReference type="ARBA" id="ARBA00022840"/>
    </source>
</evidence>
<proteinExistence type="inferred from homology"/>
<dbReference type="InterPro" id="IPR020561">
    <property type="entry name" value="PRibGlycinamid_synth_ATP-grasp"/>
</dbReference>
<evidence type="ECO:0000256" key="9">
    <source>
        <dbReference type="ARBA" id="ARBA00038345"/>
    </source>
</evidence>
<dbReference type="PANTHER" id="PTHR43472:SF1">
    <property type="entry name" value="PHOSPHORIBOSYLAMINE--GLYCINE LIGASE, CHLOROPLASTIC"/>
    <property type="match status" value="1"/>
</dbReference>
<keyword evidence="6 13" id="KW-0547">Nucleotide-binding</keyword>
<dbReference type="SUPFAM" id="SSF52440">
    <property type="entry name" value="PreATP-grasp domain"/>
    <property type="match status" value="1"/>
</dbReference>
<dbReference type="InterPro" id="IPR020562">
    <property type="entry name" value="PRibGlycinamide_synth_N"/>
</dbReference>
<dbReference type="PROSITE" id="PS00184">
    <property type="entry name" value="GARS"/>
    <property type="match status" value="1"/>
</dbReference>
<dbReference type="GO" id="GO:0009113">
    <property type="term" value="P:purine nucleobase biosynthetic process"/>
    <property type="evidence" value="ECO:0007669"/>
    <property type="project" value="InterPro"/>
</dbReference>
<dbReference type="PROSITE" id="PS50975">
    <property type="entry name" value="ATP_GRASP"/>
    <property type="match status" value="1"/>
</dbReference>
<dbReference type="Gene3D" id="3.30.1490.20">
    <property type="entry name" value="ATP-grasp fold, A domain"/>
    <property type="match status" value="1"/>
</dbReference>
<dbReference type="GO" id="GO:0006189">
    <property type="term" value="P:'de novo' IMP biosynthetic process"/>
    <property type="evidence" value="ECO:0007669"/>
    <property type="project" value="UniProtKB-UniRule"/>
</dbReference>
<keyword evidence="5 12" id="KW-0436">Ligase</keyword>
<dbReference type="InterPro" id="IPR000115">
    <property type="entry name" value="PRibGlycinamide_synth"/>
</dbReference>
<keyword evidence="8 13" id="KW-0067">ATP-binding</keyword>
<dbReference type="SUPFAM" id="SSF56059">
    <property type="entry name" value="Glutathione synthetase ATP-binding domain-like"/>
    <property type="match status" value="1"/>
</dbReference>
<evidence type="ECO:0000259" key="14">
    <source>
        <dbReference type="PROSITE" id="PS50975"/>
    </source>
</evidence>
<dbReference type="Gene3D" id="3.40.50.20">
    <property type="match status" value="1"/>
</dbReference>
<evidence type="ECO:0000256" key="1">
    <source>
        <dbReference type="ARBA" id="ARBA00001936"/>
    </source>
</evidence>
<dbReference type="Gene3D" id="3.90.600.10">
    <property type="entry name" value="Phosphoribosylglycinamide synthetase, C-terminal domain"/>
    <property type="match status" value="1"/>
</dbReference>
<dbReference type="RefSeq" id="WP_168917647.1">
    <property type="nucleotide sequence ID" value="NZ_CP050804.1"/>
</dbReference>
<dbReference type="SUPFAM" id="SSF51246">
    <property type="entry name" value="Rudiment single hybrid motif"/>
    <property type="match status" value="1"/>
</dbReference>
<dbReference type="Pfam" id="PF01071">
    <property type="entry name" value="GARS_A"/>
    <property type="match status" value="1"/>
</dbReference>
<dbReference type="EMBL" id="CP050804">
    <property type="protein sequence ID" value="QJC21707.1"/>
    <property type="molecule type" value="Genomic_DNA"/>
</dbReference>
<evidence type="ECO:0000256" key="11">
    <source>
        <dbReference type="ARBA" id="ARBA00042864"/>
    </source>
</evidence>
<organism evidence="15 16">
    <name type="scientific">Arcanobacterium buesumense</name>
    <dbReference type="NCBI Taxonomy" id="2722751"/>
    <lineage>
        <taxon>Bacteria</taxon>
        <taxon>Bacillati</taxon>
        <taxon>Actinomycetota</taxon>
        <taxon>Actinomycetes</taxon>
        <taxon>Actinomycetales</taxon>
        <taxon>Actinomycetaceae</taxon>
        <taxon>Arcanobacterium</taxon>
    </lineage>
</organism>
<evidence type="ECO:0000256" key="5">
    <source>
        <dbReference type="ARBA" id="ARBA00022598"/>
    </source>
</evidence>
<dbReference type="EC" id="6.3.4.13" evidence="4 12"/>
<accession>A0A6H2ELB5</accession>
<dbReference type="SMART" id="SM01210">
    <property type="entry name" value="GARS_C"/>
    <property type="match status" value="1"/>
</dbReference>
<dbReference type="InterPro" id="IPR011761">
    <property type="entry name" value="ATP-grasp"/>
</dbReference>
<dbReference type="InterPro" id="IPR011054">
    <property type="entry name" value="Rudment_hybrid_motif"/>
</dbReference>
<protein>
    <recommendedName>
        <fullName evidence="4 12">Phosphoribosylamine--glycine ligase</fullName>
        <ecNumber evidence="4 12">6.3.4.13</ecNumber>
    </recommendedName>
    <alternativeName>
        <fullName evidence="12">GARS</fullName>
    </alternativeName>
    <alternativeName>
        <fullName evidence="10 12">Glycinamide ribonucleotide synthetase</fullName>
    </alternativeName>
    <alternativeName>
        <fullName evidence="11 12">Phosphoribosylglycinamide synthetase</fullName>
    </alternativeName>
</protein>
<comment type="similarity">
    <text evidence="9 12">Belongs to the GARS family.</text>
</comment>
<dbReference type="PANTHER" id="PTHR43472">
    <property type="entry name" value="PHOSPHORIBOSYLAMINE--GLYCINE LIGASE"/>
    <property type="match status" value="1"/>
</dbReference>
<dbReference type="InterPro" id="IPR016185">
    <property type="entry name" value="PreATP-grasp_dom_sf"/>
</dbReference>
<gene>
    <name evidence="12 15" type="primary">purD</name>
    <name evidence="15" type="ORF">HC352_03755</name>
</gene>
<dbReference type="InterPro" id="IPR013815">
    <property type="entry name" value="ATP_grasp_subdomain_1"/>
</dbReference>
<evidence type="ECO:0000256" key="3">
    <source>
        <dbReference type="ARBA" id="ARBA00005174"/>
    </source>
</evidence>
<dbReference type="InterPro" id="IPR020559">
    <property type="entry name" value="PRibGlycinamide_synth_CS"/>
</dbReference>
<evidence type="ECO:0000256" key="13">
    <source>
        <dbReference type="PROSITE-ProRule" id="PRU00409"/>
    </source>
</evidence>
<dbReference type="AlphaFoldDB" id="A0A6H2ELB5"/>
<evidence type="ECO:0000256" key="10">
    <source>
        <dbReference type="ARBA" id="ARBA00042242"/>
    </source>
</evidence>